<evidence type="ECO:0000313" key="1">
    <source>
        <dbReference type="EMBL" id="KKK55313.1"/>
    </source>
</evidence>
<feature type="non-terminal residue" evidence="1">
    <location>
        <position position="350"/>
    </location>
</feature>
<reference evidence="1" key="1">
    <citation type="journal article" date="2015" name="Nature">
        <title>Complex archaea that bridge the gap between prokaryotes and eukaryotes.</title>
        <authorList>
            <person name="Spang A."/>
            <person name="Saw J.H."/>
            <person name="Jorgensen S.L."/>
            <person name="Zaremba-Niedzwiedzka K."/>
            <person name="Martijn J."/>
            <person name="Lind A.E."/>
            <person name="van Eijk R."/>
            <person name="Schleper C."/>
            <person name="Guy L."/>
            <person name="Ettema T.J."/>
        </authorList>
    </citation>
    <scope>NUCLEOTIDE SEQUENCE</scope>
</reference>
<organism evidence="1">
    <name type="scientific">marine sediment metagenome</name>
    <dbReference type="NCBI Taxonomy" id="412755"/>
    <lineage>
        <taxon>unclassified sequences</taxon>
        <taxon>metagenomes</taxon>
        <taxon>ecological metagenomes</taxon>
    </lineage>
</organism>
<sequence length="350" mass="40157">LYAISEATVRLHKKLISFGVTSLSYDKDRTAKELLEEVIQKNNIFHVIFHEDKESTKHMLNYKYRYFNIEPDWNILDFIEYIADENRYEWCVDKVIQSKNQEPIWVLHIGHELKALTYRNATKKFNMETDNISESIYSMKITTDGSPMQPLSHWEENFKCVWAKHIAGKSGGISRGCFVKIGQGHLPKDIYLKTLEGEIERNIGYSMLSNPPKRKVRISAVTLGNVLKDEGIVDGKVSQYIDVVSIQKNPKLYTINEPHNILFDRGDGMMVKHQKEHITRSTPYLDHEAGLLFPSPRLEEGKTPPNSIIFNIEGKSESAVLGPFVYGDGRIDRDEDGKPTGDLKLVIPFK</sequence>
<proteinExistence type="predicted"/>
<feature type="non-terminal residue" evidence="1">
    <location>
        <position position="1"/>
    </location>
</feature>
<accession>A0A0F8WFE4</accession>
<dbReference type="EMBL" id="LAZR01065555">
    <property type="protein sequence ID" value="KKK55313.1"/>
    <property type="molecule type" value="Genomic_DNA"/>
</dbReference>
<name>A0A0F8WFE4_9ZZZZ</name>
<comment type="caution">
    <text evidence="1">The sequence shown here is derived from an EMBL/GenBank/DDBJ whole genome shotgun (WGS) entry which is preliminary data.</text>
</comment>
<dbReference type="AlphaFoldDB" id="A0A0F8WFE4"/>
<protein>
    <submittedName>
        <fullName evidence="1">Uncharacterized protein</fullName>
    </submittedName>
</protein>
<gene>
    <name evidence="1" type="ORF">LCGC14_3075800</name>
</gene>